<dbReference type="Proteomes" id="UP001430953">
    <property type="component" value="Unassembled WGS sequence"/>
</dbReference>
<feature type="compositionally biased region" description="Basic and acidic residues" evidence="1">
    <location>
        <begin position="1"/>
        <end position="10"/>
    </location>
</feature>
<accession>A0AAW2EBG7</accession>
<sequence>MDGEYEEGKNGKTNRGTYRKREKNDGAEEKMEMRVEKIFQKIDGGSRVQNVKGKERQVSKKGGKMTLFFVDLTIAFDGVNREVLWDVWKERQ</sequence>
<name>A0AAW2EBG7_9HYME</name>
<evidence type="ECO:0000313" key="3">
    <source>
        <dbReference type="Proteomes" id="UP001430953"/>
    </source>
</evidence>
<comment type="caution">
    <text evidence="2">The sequence shown here is derived from an EMBL/GenBank/DDBJ whole genome shotgun (WGS) entry which is preliminary data.</text>
</comment>
<keyword evidence="3" id="KW-1185">Reference proteome</keyword>
<proteinExistence type="predicted"/>
<reference evidence="2 3" key="1">
    <citation type="submission" date="2023-03" db="EMBL/GenBank/DDBJ databases">
        <title>High recombination rates correlate with genetic variation in Cardiocondyla obscurior ants.</title>
        <authorList>
            <person name="Errbii M."/>
        </authorList>
    </citation>
    <scope>NUCLEOTIDE SEQUENCE [LARGE SCALE GENOMIC DNA]</scope>
    <source>
        <strain evidence="2">Alpha-2009</strain>
        <tissue evidence="2">Whole body</tissue>
    </source>
</reference>
<organism evidence="2 3">
    <name type="scientific">Cardiocondyla obscurior</name>
    <dbReference type="NCBI Taxonomy" id="286306"/>
    <lineage>
        <taxon>Eukaryota</taxon>
        <taxon>Metazoa</taxon>
        <taxon>Ecdysozoa</taxon>
        <taxon>Arthropoda</taxon>
        <taxon>Hexapoda</taxon>
        <taxon>Insecta</taxon>
        <taxon>Pterygota</taxon>
        <taxon>Neoptera</taxon>
        <taxon>Endopterygota</taxon>
        <taxon>Hymenoptera</taxon>
        <taxon>Apocrita</taxon>
        <taxon>Aculeata</taxon>
        <taxon>Formicoidea</taxon>
        <taxon>Formicidae</taxon>
        <taxon>Myrmicinae</taxon>
        <taxon>Cardiocondyla</taxon>
    </lineage>
</organism>
<feature type="region of interest" description="Disordered" evidence="1">
    <location>
        <begin position="1"/>
        <end position="30"/>
    </location>
</feature>
<dbReference type="AlphaFoldDB" id="A0AAW2EBG7"/>
<protein>
    <submittedName>
        <fullName evidence="2">Uncharacterized protein</fullName>
    </submittedName>
</protein>
<dbReference type="EMBL" id="JADYXP020000025">
    <property type="protein sequence ID" value="KAL0101016.1"/>
    <property type="molecule type" value="Genomic_DNA"/>
</dbReference>
<evidence type="ECO:0000256" key="1">
    <source>
        <dbReference type="SAM" id="MobiDB-lite"/>
    </source>
</evidence>
<evidence type="ECO:0000313" key="2">
    <source>
        <dbReference type="EMBL" id="KAL0101016.1"/>
    </source>
</evidence>
<gene>
    <name evidence="2" type="ORF">PUN28_019437</name>
</gene>